<accession>A0A5C3QH35</accession>
<gene>
    <name evidence="1" type="ORF">BDV98DRAFT_594723</name>
</gene>
<evidence type="ECO:0000313" key="1">
    <source>
        <dbReference type="EMBL" id="TFK99790.1"/>
    </source>
</evidence>
<dbReference type="AlphaFoldDB" id="A0A5C3QH35"/>
<name>A0A5C3QH35_9AGAR</name>
<dbReference type="EMBL" id="ML178832">
    <property type="protein sequence ID" value="TFK99790.1"/>
    <property type="molecule type" value="Genomic_DNA"/>
</dbReference>
<dbReference type="Proteomes" id="UP000305067">
    <property type="component" value="Unassembled WGS sequence"/>
</dbReference>
<protein>
    <recommendedName>
        <fullName evidence="3">F-box domain-containing protein</fullName>
    </recommendedName>
</protein>
<evidence type="ECO:0008006" key="3">
    <source>
        <dbReference type="Google" id="ProtNLM"/>
    </source>
</evidence>
<sequence length="179" mass="20214">MSYLGGSLANIQLKLGSLPKNITDAFASPTPVLQHQRLVRCRVCWDSVALVDGRSMFTNLVTLYLHTTVPRPPMQPFLNTIYSSPNLETLHLEGSLPEGLPLVDTDSTIVFPLKRLATCVIEDSPLHIARFYPRIWHPSTTRGSVSALDYLSIPPQLRKGKTWLYHFSMRTGYQEKQHL</sequence>
<dbReference type="OrthoDB" id="2935414at2759"/>
<evidence type="ECO:0000313" key="2">
    <source>
        <dbReference type="Proteomes" id="UP000305067"/>
    </source>
</evidence>
<keyword evidence="2" id="KW-1185">Reference proteome</keyword>
<proteinExistence type="predicted"/>
<reference evidence="1 2" key="1">
    <citation type="journal article" date="2019" name="Nat. Ecol. Evol.">
        <title>Megaphylogeny resolves global patterns of mushroom evolution.</title>
        <authorList>
            <person name="Varga T."/>
            <person name="Krizsan K."/>
            <person name="Foldi C."/>
            <person name="Dima B."/>
            <person name="Sanchez-Garcia M."/>
            <person name="Sanchez-Ramirez S."/>
            <person name="Szollosi G.J."/>
            <person name="Szarkandi J.G."/>
            <person name="Papp V."/>
            <person name="Albert L."/>
            <person name="Andreopoulos W."/>
            <person name="Angelini C."/>
            <person name="Antonin V."/>
            <person name="Barry K.W."/>
            <person name="Bougher N.L."/>
            <person name="Buchanan P."/>
            <person name="Buyck B."/>
            <person name="Bense V."/>
            <person name="Catcheside P."/>
            <person name="Chovatia M."/>
            <person name="Cooper J."/>
            <person name="Damon W."/>
            <person name="Desjardin D."/>
            <person name="Finy P."/>
            <person name="Geml J."/>
            <person name="Haridas S."/>
            <person name="Hughes K."/>
            <person name="Justo A."/>
            <person name="Karasinski D."/>
            <person name="Kautmanova I."/>
            <person name="Kiss B."/>
            <person name="Kocsube S."/>
            <person name="Kotiranta H."/>
            <person name="LaButti K.M."/>
            <person name="Lechner B.E."/>
            <person name="Liimatainen K."/>
            <person name="Lipzen A."/>
            <person name="Lukacs Z."/>
            <person name="Mihaltcheva S."/>
            <person name="Morgado L.N."/>
            <person name="Niskanen T."/>
            <person name="Noordeloos M.E."/>
            <person name="Ohm R.A."/>
            <person name="Ortiz-Santana B."/>
            <person name="Ovrebo C."/>
            <person name="Racz N."/>
            <person name="Riley R."/>
            <person name="Savchenko A."/>
            <person name="Shiryaev A."/>
            <person name="Soop K."/>
            <person name="Spirin V."/>
            <person name="Szebenyi C."/>
            <person name="Tomsovsky M."/>
            <person name="Tulloss R.E."/>
            <person name="Uehling J."/>
            <person name="Grigoriev I.V."/>
            <person name="Vagvolgyi C."/>
            <person name="Papp T."/>
            <person name="Martin F.M."/>
            <person name="Miettinen O."/>
            <person name="Hibbett D.S."/>
            <person name="Nagy L.G."/>
        </authorList>
    </citation>
    <scope>NUCLEOTIDE SEQUENCE [LARGE SCALE GENOMIC DNA]</scope>
    <source>
        <strain evidence="1 2">CBS 309.79</strain>
    </source>
</reference>
<organism evidence="1 2">
    <name type="scientific">Pterulicium gracile</name>
    <dbReference type="NCBI Taxonomy" id="1884261"/>
    <lineage>
        <taxon>Eukaryota</taxon>
        <taxon>Fungi</taxon>
        <taxon>Dikarya</taxon>
        <taxon>Basidiomycota</taxon>
        <taxon>Agaricomycotina</taxon>
        <taxon>Agaricomycetes</taxon>
        <taxon>Agaricomycetidae</taxon>
        <taxon>Agaricales</taxon>
        <taxon>Pleurotineae</taxon>
        <taxon>Pterulaceae</taxon>
        <taxon>Pterulicium</taxon>
    </lineage>
</organism>